<keyword evidence="1" id="KW-1133">Transmembrane helix</keyword>
<evidence type="ECO:0000313" key="3">
    <source>
        <dbReference type="Proteomes" id="UP000324233"/>
    </source>
</evidence>
<keyword evidence="1" id="KW-0472">Membrane</keyword>
<feature type="transmembrane region" description="Helical" evidence="1">
    <location>
        <begin position="20"/>
        <end position="38"/>
    </location>
</feature>
<feature type="transmembrane region" description="Helical" evidence="1">
    <location>
        <begin position="82"/>
        <end position="100"/>
    </location>
</feature>
<evidence type="ECO:0000313" key="2">
    <source>
        <dbReference type="EMBL" id="QEH33285.1"/>
    </source>
</evidence>
<proteinExistence type="predicted"/>
<gene>
    <name evidence="2" type="ORF">OJF2_17860</name>
</gene>
<reference evidence="2 3" key="1">
    <citation type="submission" date="2019-08" db="EMBL/GenBank/DDBJ databases">
        <title>Deep-cultivation of Planctomycetes and their phenomic and genomic characterization uncovers novel biology.</title>
        <authorList>
            <person name="Wiegand S."/>
            <person name="Jogler M."/>
            <person name="Boedeker C."/>
            <person name="Pinto D."/>
            <person name="Vollmers J."/>
            <person name="Rivas-Marin E."/>
            <person name="Kohn T."/>
            <person name="Peeters S.H."/>
            <person name="Heuer A."/>
            <person name="Rast P."/>
            <person name="Oberbeckmann S."/>
            <person name="Bunk B."/>
            <person name="Jeske O."/>
            <person name="Meyerdierks A."/>
            <person name="Storesund J.E."/>
            <person name="Kallscheuer N."/>
            <person name="Luecker S."/>
            <person name="Lage O.M."/>
            <person name="Pohl T."/>
            <person name="Merkel B.J."/>
            <person name="Hornburger P."/>
            <person name="Mueller R.-W."/>
            <person name="Bruemmer F."/>
            <person name="Labrenz M."/>
            <person name="Spormann A.M."/>
            <person name="Op den Camp H."/>
            <person name="Overmann J."/>
            <person name="Amann R."/>
            <person name="Jetten M.S.M."/>
            <person name="Mascher T."/>
            <person name="Medema M.H."/>
            <person name="Devos D.P."/>
            <person name="Kaster A.-K."/>
            <person name="Ovreas L."/>
            <person name="Rohde M."/>
            <person name="Galperin M.Y."/>
            <person name="Jogler C."/>
        </authorList>
    </citation>
    <scope>NUCLEOTIDE SEQUENCE [LARGE SCALE GENOMIC DNA]</scope>
    <source>
        <strain evidence="2 3">OJF2</strain>
    </source>
</reference>
<accession>A0A5B9VZS4</accession>
<keyword evidence="1" id="KW-0812">Transmembrane</keyword>
<dbReference type="Proteomes" id="UP000324233">
    <property type="component" value="Chromosome"/>
</dbReference>
<feature type="transmembrane region" description="Helical" evidence="1">
    <location>
        <begin position="120"/>
        <end position="139"/>
    </location>
</feature>
<feature type="transmembrane region" description="Helical" evidence="1">
    <location>
        <begin position="50"/>
        <end position="70"/>
    </location>
</feature>
<keyword evidence="3" id="KW-1185">Reference proteome</keyword>
<evidence type="ECO:0000256" key="1">
    <source>
        <dbReference type="SAM" id="Phobius"/>
    </source>
</evidence>
<sequence length="175" mass="18089">MPPKRSSSNNAAAGSADRPVINALLILGALGWGVSVLVDRGRLTWPPVALLGGLSTLAGCLALVGPIILSRSGAKDGSLGELVWLTGGLLVWLFDLAGVIQGQTRSINWTTPLGDRAMGLSILAVVLAGWRCGLAARNWSWTNVTGWALGLFWVGMAAASWLLAPPTGLAGLVAR</sequence>
<dbReference type="AlphaFoldDB" id="A0A5B9VZS4"/>
<protein>
    <submittedName>
        <fullName evidence="2">Uncharacterized protein</fullName>
    </submittedName>
</protein>
<organism evidence="2 3">
    <name type="scientific">Aquisphaera giovannonii</name>
    <dbReference type="NCBI Taxonomy" id="406548"/>
    <lineage>
        <taxon>Bacteria</taxon>
        <taxon>Pseudomonadati</taxon>
        <taxon>Planctomycetota</taxon>
        <taxon>Planctomycetia</taxon>
        <taxon>Isosphaerales</taxon>
        <taxon>Isosphaeraceae</taxon>
        <taxon>Aquisphaera</taxon>
    </lineage>
</organism>
<feature type="transmembrane region" description="Helical" evidence="1">
    <location>
        <begin position="151"/>
        <end position="174"/>
    </location>
</feature>
<dbReference type="RefSeq" id="WP_148593053.1">
    <property type="nucleotide sequence ID" value="NZ_CP042997.1"/>
</dbReference>
<dbReference type="OrthoDB" id="278615at2"/>
<dbReference type="KEGG" id="agv:OJF2_17860"/>
<name>A0A5B9VZS4_9BACT</name>
<dbReference type="EMBL" id="CP042997">
    <property type="protein sequence ID" value="QEH33285.1"/>
    <property type="molecule type" value="Genomic_DNA"/>
</dbReference>